<organism evidence="9 10">
    <name type="scientific">Saccharibacillus alkalitolerans</name>
    <dbReference type="NCBI Taxonomy" id="2705290"/>
    <lineage>
        <taxon>Bacteria</taxon>
        <taxon>Bacillati</taxon>
        <taxon>Bacillota</taxon>
        <taxon>Bacilli</taxon>
        <taxon>Bacillales</taxon>
        <taxon>Paenibacillaceae</taxon>
        <taxon>Saccharibacillus</taxon>
    </lineage>
</organism>
<evidence type="ECO:0000256" key="7">
    <source>
        <dbReference type="SAM" id="Phobius"/>
    </source>
</evidence>
<feature type="transmembrane region" description="Helical" evidence="7">
    <location>
        <begin position="287"/>
        <end position="305"/>
    </location>
</feature>
<feature type="transmembrane region" description="Helical" evidence="7">
    <location>
        <begin position="258"/>
        <end position="275"/>
    </location>
</feature>
<dbReference type="Proteomes" id="UP000800303">
    <property type="component" value="Unassembled WGS sequence"/>
</dbReference>
<dbReference type="PANTHER" id="PTHR40074:SF2">
    <property type="entry name" value="O-ACETYLTRANSFERASE WECH"/>
    <property type="match status" value="1"/>
</dbReference>
<sequence length="367" mass="41554">MKGPKPEYIQEVSTVRVIACLSIVLLHAIHFTVGFDMEQGSTAADYALLTAAGILSFGTPAFVFISEMLLAHSYPDRLTREFYKKRLLLILLPFACMAVFYAFFAHYNEPSQIPRFLLLNFVGGYHGWFVLVIFQFYILHRLFTKYLSRVPAKIMLPAAFAINAAYLCVFNFIEPPDYPGTSFVWERGYWVPFFGWFFYFCLAYYWGKDYGKFLAGIRKFRAGIAAFVLASLALVVYVNSLGFGLIHFNSKRADMLPLSVSLILLLFLAASRLNVKSRIMSLVDRCSFGIYLIHYAYLTVYGGIIDALWEIGYWKIPLLFVFALASSIATVLLVNKLPFGKYILGRTGGKKRRAGIGLLAGRKGMEL</sequence>
<feature type="transmembrane region" description="Helical" evidence="7">
    <location>
        <begin position="155"/>
        <end position="173"/>
    </location>
</feature>
<feature type="transmembrane region" description="Helical" evidence="7">
    <location>
        <begin position="46"/>
        <end position="66"/>
    </location>
</feature>
<comment type="caution">
    <text evidence="9">The sequence shown here is derived from an EMBL/GenBank/DDBJ whole genome shotgun (WGS) entry which is preliminary data.</text>
</comment>
<comment type="similarity">
    <text evidence="2">Belongs to the acyltransferase 3 family.</text>
</comment>
<protein>
    <submittedName>
        <fullName evidence="9">Acyltransferase family protein</fullName>
    </submittedName>
</protein>
<dbReference type="Pfam" id="PF01757">
    <property type="entry name" value="Acyl_transf_3"/>
    <property type="match status" value="1"/>
</dbReference>
<dbReference type="PANTHER" id="PTHR40074">
    <property type="entry name" value="O-ACETYLTRANSFERASE WECH"/>
    <property type="match status" value="1"/>
</dbReference>
<keyword evidence="4 7" id="KW-0812">Transmembrane</keyword>
<proteinExistence type="inferred from homology"/>
<comment type="subcellular location">
    <subcellularLocation>
        <location evidence="1">Cell membrane</location>
        <topology evidence="1">Multi-pass membrane protein</topology>
    </subcellularLocation>
</comment>
<keyword evidence="9" id="KW-0012">Acyltransferase</keyword>
<feature type="transmembrane region" description="Helical" evidence="7">
    <location>
        <begin position="125"/>
        <end position="143"/>
    </location>
</feature>
<evidence type="ECO:0000313" key="9">
    <source>
        <dbReference type="EMBL" id="NGZ75290.1"/>
    </source>
</evidence>
<keyword evidence="5 7" id="KW-1133">Transmembrane helix</keyword>
<feature type="transmembrane region" description="Helical" evidence="7">
    <location>
        <begin position="219"/>
        <end position="238"/>
    </location>
</feature>
<dbReference type="RefSeq" id="WP_166273690.1">
    <property type="nucleotide sequence ID" value="NZ_JAAFGS010000002.1"/>
</dbReference>
<dbReference type="InterPro" id="IPR002656">
    <property type="entry name" value="Acyl_transf_3_dom"/>
</dbReference>
<evidence type="ECO:0000256" key="5">
    <source>
        <dbReference type="ARBA" id="ARBA00022989"/>
    </source>
</evidence>
<feature type="domain" description="Acyltransferase 3" evidence="8">
    <location>
        <begin position="13"/>
        <end position="333"/>
    </location>
</feature>
<feature type="transmembrane region" description="Helical" evidence="7">
    <location>
        <begin position="12"/>
        <end position="34"/>
    </location>
</feature>
<keyword evidence="9" id="KW-0808">Transferase</keyword>
<evidence type="ECO:0000313" key="10">
    <source>
        <dbReference type="Proteomes" id="UP000800303"/>
    </source>
</evidence>
<evidence type="ECO:0000256" key="4">
    <source>
        <dbReference type="ARBA" id="ARBA00022692"/>
    </source>
</evidence>
<keyword evidence="10" id="KW-1185">Reference proteome</keyword>
<keyword evidence="6 7" id="KW-0472">Membrane</keyword>
<accession>A0ABX0F483</accession>
<feature type="transmembrane region" description="Helical" evidence="7">
    <location>
        <begin position="311"/>
        <end position="334"/>
    </location>
</feature>
<evidence type="ECO:0000256" key="6">
    <source>
        <dbReference type="ARBA" id="ARBA00023136"/>
    </source>
</evidence>
<keyword evidence="3" id="KW-1003">Cell membrane</keyword>
<feature type="transmembrane region" description="Helical" evidence="7">
    <location>
        <begin position="189"/>
        <end position="207"/>
    </location>
</feature>
<gene>
    <name evidence="9" type="ORF">GYN08_08155</name>
</gene>
<name>A0ABX0F483_9BACL</name>
<evidence type="ECO:0000256" key="1">
    <source>
        <dbReference type="ARBA" id="ARBA00004651"/>
    </source>
</evidence>
<feature type="transmembrane region" description="Helical" evidence="7">
    <location>
        <begin position="87"/>
        <end position="105"/>
    </location>
</feature>
<evidence type="ECO:0000256" key="3">
    <source>
        <dbReference type="ARBA" id="ARBA00022475"/>
    </source>
</evidence>
<reference evidence="9 10" key="1">
    <citation type="submission" date="2020-01" db="EMBL/GenBank/DDBJ databases">
        <title>Polyphasic characterisation and genomic insights into a novel alkali tolerant bacterium VR-M41.</title>
        <authorList>
            <person name="Vemuluri V.R."/>
        </authorList>
    </citation>
    <scope>NUCLEOTIDE SEQUENCE [LARGE SCALE GENOMIC DNA]</scope>
    <source>
        <strain evidence="9 10">VR-M41</strain>
    </source>
</reference>
<dbReference type="GO" id="GO:0016746">
    <property type="term" value="F:acyltransferase activity"/>
    <property type="evidence" value="ECO:0007669"/>
    <property type="project" value="UniProtKB-KW"/>
</dbReference>
<evidence type="ECO:0000259" key="8">
    <source>
        <dbReference type="Pfam" id="PF01757"/>
    </source>
</evidence>
<evidence type="ECO:0000256" key="2">
    <source>
        <dbReference type="ARBA" id="ARBA00007400"/>
    </source>
</evidence>
<dbReference type="EMBL" id="JAAFGS010000002">
    <property type="protein sequence ID" value="NGZ75290.1"/>
    <property type="molecule type" value="Genomic_DNA"/>
</dbReference>